<dbReference type="GeneID" id="117575210"/>
<dbReference type="Gene3D" id="3.30.60.30">
    <property type="match status" value="1"/>
</dbReference>
<feature type="chain" id="PRO_5027702846" evidence="1">
    <location>
        <begin position="20"/>
        <end position="83"/>
    </location>
</feature>
<organism evidence="2 3">
    <name type="scientific">Drosophila albomicans</name>
    <name type="common">Fruit fly</name>
    <dbReference type="NCBI Taxonomy" id="7291"/>
    <lineage>
        <taxon>Eukaryota</taxon>
        <taxon>Metazoa</taxon>
        <taxon>Ecdysozoa</taxon>
        <taxon>Arthropoda</taxon>
        <taxon>Hexapoda</taxon>
        <taxon>Insecta</taxon>
        <taxon>Pterygota</taxon>
        <taxon>Neoptera</taxon>
        <taxon>Endopterygota</taxon>
        <taxon>Diptera</taxon>
        <taxon>Brachycera</taxon>
        <taxon>Muscomorpha</taxon>
        <taxon>Ephydroidea</taxon>
        <taxon>Drosophilidae</taxon>
        <taxon>Drosophila</taxon>
    </lineage>
</organism>
<sequence>MKIYFALIGLLLCCTLTLAQRRNCPSVCTLEYNPVCGEANVRGQQVRCQFSNPCVMTSSGCRNGINWRSTSCGITSPQCSSLV</sequence>
<protein>
    <submittedName>
        <fullName evidence="3">Vasotab-TY2-like isoform X1</fullName>
    </submittedName>
</protein>
<evidence type="ECO:0000313" key="3">
    <source>
        <dbReference type="RefSeq" id="XP_034115226.1"/>
    </source>
</evidence>
<dbReference type="Proteomes" id="UP000515160">
    <property type="component" value="Chromosome 2R"/>
</dbReference>
<evidence type="ECO:0000313" key="2">
    <source>
        <dbReference type="Proteomes" id="UP000515160"/>
    </source>
</evidence>
<reference evidence="3" key="1">
    <citation type="submission" date="2025-08" db="UniProtKB">
        <authorList>
            <consortium name="RefSeq"/>
        </authorList>
    </citation>
    <scope>IDENTIFICATION</scope>
    <source>
        <strain evidence="3">15112-1751.03</strain>
        <tissue evidence="3">Whole Adult</tissue>
    </source>
</reference>
<proteinExistence type="predicted"/>
<dbReference type="SUPFAM" id="SSF100895">
    <property type="entry name" value="Kazal-type serine protease inhibitors"/>
    <property type="match status" value="1"/>
</dbReference>
<dbReference type="OrthoDB" id="126772at2759"/>
<keyword evidence="2" id="KW-1185">Reference proteome</keyword>
<evidence type="ECO:0000256" key="1">
    <source>
        <dbReference type="SAM" id="SignalP"/>
    </source>
</evidence>
<name>A0A6P8XFQ4_DROAB</name>
<gene>
    <name evidence="3" type="primary">LOC117575210</name>
</gene>
<dbReference type="AlphaFoldDB" id="A0A6P8XFQ4"/>
<dbReference type="InterPro" id="IPR036058">
    <property type="entry name" value="Kazal_dom_sf"/>
</dbReference>
<keyword evidence="1" id="KW-0732">Signal</keyword>
<feature type="signal peptide" evidence="1">
    <location>
        <begin position="1"/>
        <end position="19"/>
    </location>
</feature>
<accession>A0A6P8XFQ4</accession>
<dbReference type="RefSeq" id="XP_034115226.1">
    <property type="nucleotide sequence ID" value="XM_034259335.2"/>
</dbReference>